<accession>A0A645DVN7</accession>
<protein>
    <submittedName>
        <fullName evidence="3">2-dehydro-3-deoxy-D-gluconate 5-dehydrogenase</fullName>
        <ecNumber evidence="3">1.1.1.127</ecNumber>
    </submittedName>
</protein>
<dbReference type="InterPro" id="IPR002347">
    <property type="entry name" value="SDR_fam"/>
</dbReference>
<comment type="similarity">
    <text evidence="1">Belongs to the short-chain dehydrogenases/reductases (SDR) family.</text>
</comment>
<dbReference type="GO" id="GO:0047001">
    <property type="term" value="F:2-dehydro-3-deoxy-D-gluconate 5-dehydrogenase activity"/>
    <property type="evidence" value="ECO:0007669"/>
    <property type="project" value="UniProtKB-EC"/>
</dbReference>
<organism evidence="3">
    <name type="scientific">bioreactor metagenome</name>
    <dbReference type="NCBI Taxonomy" id="1076179"/>
    <lineage>
        <taxon>unclassified sequences</taxon>
        <taxon>metagenomes</taxon>
        <taxon>ecological metagenomes</taxon>
    </lineage>
</organism>
<dbReference type="Gene3D" id="3.40.50.720">
    <property type="entry name" value="NAD(P)-binding Rossmann-like Domain"/>
    <property type="match status" value="1"/>
</dbReference>
<sequence>MLKKGKGKIINIVSMTSFTGGYTVPAYTTSKGGLAQLTKACANEWSGKGINVNAIAPGYIDTDLNTALIADETRNRQISERIPAGRWGVPRDFAGIAVYMASDASNYMCGAIVPVCGAFLTR</sequence>
<proteinExistence type="inferred from homology"/>
<dbReference type="AlphaFoldDB" id="A0A645DVN7"/>
<dbReference type="PANTHER" id="PTHR42760">
    <property type="entry name" value="SHORT-CHAIN DEHYDROGENASES/REDUCTASES FAMILY MEMBER"/>
    <property type="match status" value="1"/>
</dbReference>
<evidence type="ECO:0000256" key="1">
    <source>
        <dbReference type="ARBA" id="ARBA00006484"/>
    </source>
</evidence>
<keyword evidence="2 3" id="KW-0560">Oxidoreductase</keyword>
<dbReference type="Pfam" id="PF13561">
    <property type="entry name" value="adh_short_C2"/>
    <property type="match status" value="1"/>
</dbReference>
<dbReference type="SUPFAM" id="SSF51735">
    <property type="entry name" value="NAD(P)-binding Rossmann-fold domains"/>
    <property type="match status" value="1"/>
</dbReference>
<comment type="caution">
    <text evidence="3">The sequence shown here is derived from an EMBL/GenBank/DDBJ whole genome shotgun (WGS) entry which is preliminary data.</text>
</comment>
<dbReference type="EC" id="1.1.1.127" evidence="3"/>
<dbReference type="PRINTS" id="PR00081">
    <property type="entry name" value="GDHRDH"/>
</dbReference>
<reference evidence="3" key="1">
    <citation type="submission" date="2019-08" db="EMBL/GenBank/DDBJ databases">
        <authorList>
            <person name="Kucharzyk K."/>
            <person name="Murdoch R.W."/>
            <person name="Higgins S."/>
            <person name="Loffler F."/>
        </authorList>
    </citation>
    <scope>NUCLEOTIDE SEQUENCE</scope>
</reference>
<evidence type="ECO:0000313" key="3">
    <source>
        <dbReference type="EMBL" id="MPM92412.1"/>
    </source>
</evidence>
<dbReference type="EMBL" id="VSSQ01039352">
    <property type="protein sequence ID" value="MPM92412.1"/>
    <property type="molecule type" value="Genomic_DNA"/>
</dbReference>
<gene>
    <name evidence="3" type="primary">kduD_25</name>
    <name evidence="3" type="ORF">SDC9_139547</name>
</gene>
<dbReference type="PANTHER" id="PTHR42760:SF5">
    <property type="entry name" value="2-DEHYDRO-3-DEOXY-D-GLUCONATE 5-DEHYDROGENASE"/>
    <property type="match status" value="1"/>
</dbReference>
<evidence type="ECO:0000256" key="2">
    <source>
        <dbReference type="ARBA" id="ARBA00023002"/>
    </source>
</evidence>
<dbReference type="InterPro" id="IPR036291">
    <property type="entry name" value="NAD(P)-bd_dom_sf"/>
</dbReference>
<name>A0A645DVN7_9ZZZZ</name>